<evidence type="ECO:0000256" key="2">
    <source>
        <dbReference type="SAM" id="Phobius"/>
    </source>
</evidence>
<dbReference type="EMBL" id="GDJX01013464">
    <property type="protein sequence ID" value="JAT54472.1"/>
    <property type="molecule type" value="Transcribed_RNA"/>
</dbReference>
<protein>
    <recommendedName>
        <fullName evidence="3">Late embryogenesis abundant protein LEA-2 subgroup domain-containing protein</fullName>
    </recommendedName>
</protein>
<feature type="region of interest" description="Disordered" evidence="1">
    <location>
        <begin position="50"/>
        <end position="165"/>
    </location>
</feature>
<feature type="transmembrane region" description="Helical" evidence="2">
    <location>
        <begin position="175"/>
        <end position="195"/>
    </location>
</feature>
<keyword evidence="2" id="KW-0472">Membrane</keyword>
<feature type="compositionally biased region" description="Basic residues" evidence="1">
    <location>
        <begin position="108"/>
        <end position="118"/>
    </location>
</feature>
<evidence type="ECO:0000256" key="1">
    <source>
        <dbReference type="SAM" id="MobiDB-lite"/>
    </source>
</evidence>
<sequence length="366" mass="40487">SVLSCSATPPALCPSILFPFFRFRPSSSEPRLPSHQQPLGSVSLSFSVPDAFPRGSTMHTKSDSEVTSLAPSSPPRSPRRPLYYVMSPSHHEAEKMSMGSSPPASPYHHGHHPHHHRYASSPIHHSRESSTARFSASLRNGPWRKISYTRGDGDEGDEDGEDGAGGWPGLPPRCYAVFFFLGFVVLFTFFSLVLWGASKAYKPNISVKSIVFESYNVHPGMDRTGVPTKMLSINTTVKVSFRNPATFFGVHVSSTPLELYYYDLVVASGNMKEFYQSRKSQRVVKVRVGAEQIPVYGVGSSFTSSGDGEAPAKIPLNLTFVMRARAHVLGQLVRPKFYRRIRCSVTFREAHLGRPLDLTGSCVYRS</sequence>
<dbReference type="Pfam" id="PF03168">
    <property type="entry name" value="LEA_2"/>
    <property type="match status" value="1"/>
</dbReference>
<dbReference type="PANTHER" id="PTHR31852">
    <property type="entry name" value="LATE EMBRYOGENESIS ABUNDANT (LEA) HYDROXYPROLINE-RICH GLYCOPROTEIN FAMILY"/>
    <property type="match status" value="1"/>
</dbReference>
<name>A0A1D1YIL1_9ARAE</name>
<evidence type="ECO:0000259" key="3">
    <source>
        <dbReference type="Pfam" id="PF03168"/>
    </source>
</evidence>
<organism evidence="4">
    <name type="scientific">Anthurium amnicola</name>
    <dbReference type="NCBI Taxonomy" id="1678845"/>
    <lineage>
        <taxon>Eukaryota</taxon>
        <taxon>Viridiplantae</taxon>
        <taxon>Streptophyta</taxon>
        <taxon>Embryophyta</taxon>
        <taxon>Tracheophyta</taxon>
        <taxon>Spermatophyta</taxon>
        <taxon>Magnoliopsida</taxon>
        <taxon>Liliopsida</taxon>
        <taxon>Araceae</taxon>
        <taxon>Pothoideae</taxon>
        <taxon>Potheae</taxon>
        <taxon>Anthurium</taxon>
    </lineage>
</organism>
<keyword evidence="2" id="KW-0812">Transmembrane</keyword>
<evidence type="ECO:0000313" key="4">
    <source>
        <dbReference type="EMBL" id="JAT54472.1"/>
    </source>
</evidence>
<gene>
    <name evidence="4" type="ORF">g.44636</name>
</gene>
<reference evidence="4" key="1">
    <citation type="submission" date="2015-07" db="EMBL/GenBank/DDBJ databases">
        <title>Transcriptome Assembly of Anthurium amnicola.</title>
        <authorList>
            <person name="Suzuki J."/>
        </authorList>
    </citation>
    <scope>NUCLEOTIDE SEQUENCE</scope>
</reference>
<keyword evidence="2" id="KW-1133">Transmembrane helix</keyword>
<dbReference type="InterPro" id="IPR004864">
    <property type="entry name" value="LEA_2"/>
</dbReference>
<proteinExistence type="predicted"/>
<dbReference type="AlphaFoldDB" id="A0A1D1YIL1"/>
<feature type="non-terminal residue" evidence="4">
    <location>
        <position position="1"/>
    </location>
</feature>
<feature type="domain" description="Late embryogenesis abundant protein LEA-2 subgroup" evidence="3">
    <location>
        <begin position="238"/>
        <end position="333"/>
    </location>
</feature>
<accession>A0A1D1YIL1</accession>
<dbReference type="InterPro" id="IPR055301">
    <property type="entry name" value="Lea14-like_2"/>
</dbReference>